<evidence type="ECO:0000256" key="6">
    <source>
        <dbReference type="ARBA" id="ARBA00022679"/>
    </source>
</evidence>
<keyword evidence="11 16" id="KW-0067">ATP-binding</keyword>
<dbReference type="GO" id="GO:0005524">
    <property type="term" value="F:ATP binding"/>
    <property type="evidence" value="ECO:0007669"/>
    <property type="project" value="UniProtKB-UniRule"/>
</dbReference>
<protein>
    <recommendedName>
        <fullName evidence="3">mitogen-activated protein kinase kinase kinase</fullName>
        <ecNumber evidence="3">2.7.11.25</ecNumber>
    </recommendedName>
</protein>
<dbReference type="GO" id="GO:1902065">
    <property type="term" value="P:response to L-glutamate"/>
    <property type="evidence" value="ECO:0007669"/>
    <property type="project" value="UniProtKB-ARBA"/>
</dbReference>
<dbReference type="STRING" id="35608.A0A2U1PZQ4"/>
<evidence type="ECO:0000256" key="5">
    <source>
        <dbReference type="ARBA" id="ARBA00022614"/>
    </source>
</evidence>
<dbReference type="InterPro" id="IPR000719">
    <property type="entry name" value="Prot_kinase_dom"/>
</dbReference>
<dbReference type="PROSITE" id="PS50011">
    <property type="entry name" value="PROTEIN_KINASE_DOM"/>
    <property type="match status" value="1"/>
</dbReference>
<dbReference type="InterPro" id="IPR057135">
    <property type="entry name" value="At4g27190-like_LRR"/>
</dbReference>
<feature type="binding site" evidence="16">
    <location>
        <position position="705"/>
    </location>
    <ligand>
        <name>ATP</name>
        <dbReference type="ChEBI" id="CHEBI:30616"/>
    </ligand>
</feature>
<comment type="subcellular location">
    <subcellularLocation>
        <location evidence="1">Membrane</location>
    </subcellularLocation>
</comment>
<evidence type="ECO:0000256" key="16">
    <source>
        <dbReference type="PROSITE-ProRule" id="PRU10141"/>
    </source>
</evidence>
<dbReference type="InterPro" id="IPR032675">
    <property type="entry name" value="LRR_dom_sf"/>
</dbReference>
<keyword evidence="5" id="KW-0433">Leucine-rich repeat</keyword>
<evidence type="ECO:0000256" key="15">
    <source>
        <dbReference type="ARBA" id="ARBA00048329"/>
    </source>
</evidence>
<dbReference type="Proteomes" id="UP000245207">
    <property type="component" value="Unassembled WGS sequence"/>
</dbReference>
<dbReference type="InterPro" id="IPR017441">
    <property type="entry name" value="Protein_kinase_ATP_BS"/>
</dbReference>
<keyword evidence="8" id="KW-0677">Repeat</keyword>
<comment type="catalytic activity">
    <reaction evidence="14">
        <text>L-threonyl-[protein] + ATP = O-phospho-L-threonyl-[protein] + ADP + H(+)</text>
        <dbReference type="Rhea" id="RHEA:46608"/>
        <dbReference type="Rhea" id="RHEA-COMP:11060"/>
        <dbReference type="Rhea" id="RHEA-COMP:11605"/>
        <dbReference type="ChEBI" id="CHEBI:15378"/>
        <dbReference type="ChEBI" id="CHEBI:30013"/>
        <dbReference type="ChEBI" id="CHEBI:30616"/>
        <dbReference type="ChEBI" id="CHEBI:61977"/>
        <dbReference type="ChEBI" id="CHEBI:456216"/>
        <dbReference type="EC" id="2.7.11.25"/>
    </reaction>
</comment>
<keyword evidence="9 16" id="KW-0547">Nucleotide-binding</keyword>
<dbReference type="InterPro" id="IPR011009">
    <property type="entry name" value="Kinase-like_dom_sf"/>
</dbReference>
<evidence type="ECO:0000256" key="3">
    <source>
        <dbReference type="ARBA" id="ARBA00012406"/>
    </source>
</evidence>
<evidence type="ECO:0000256" key="1">
    <source>
        <dbReference type="ARBA" id="ARBA00004370"/>
    </source>
</evidence>
<evidence type="ECO:0000256" key="7">
    <source>
        <dbReference type="ARBA" id="ARBA00022692"/>
    </source>
</evidence>
<proteinExistence type="inferred from homology"/>
<dbReference type="OrthoDB" id="1679053at2759"/>
<evidence type="ECO:0000256" key="4">
    <source>
        <dbReference type="ARBA" id="ARBA00022527"/>
    </source>
</evidence>
<dbReference type="GO" id="GO:0005737">
    <property type="term" value="C:cytoplasm"/>
    <property type="evidence" value="ECO:0007669"/>
    <property type="project" value="TreeGrafter"/>
</dbReference>
<gene>
    <name evidence="18" type="ORF">CTI12_AA092420</name>
</gene>
<keyword evidence="10" id="KW-0418">Kinase</keyword>
<keyword evidence="18" id="KW-0223">Dioxygenase</keyword>
<feature type="domain" description="Protein kinase" evidence="17">
    <location>
        <begin position="677"/>
        <end position="929"/>
    </location>
</feature>
<dbReference type="Pfam" id="PF23247">
    <property type="entry name" value="LRR_RPS2"/>
    <property type="match status" value="1"/>
</dbReference>
<evidence type="ECO:0000256" key="13">
    <source>
        <dbReference type="ARBA" id="ARBA00023136"/>
    </source>
</evidence>
<keyword evidence="6" id="KW-0808">Transferase</keyword>
<dbReference type="SUPFAM" id="SSF52058">
    <property type="entry name" value="L domain-like"/>
    <property type="match status" value="1"/>
</dbReference>
<evidence type="ECO:0000313" key="19">
    <source>
        <dbReference type="Proteomes" id="UP000245207"/>
    </source>
</evidence>
<accession>A0A2U1PZQ4</accession>
<comment type="catalytic activity">
    <reaction evidence="15">
        <text>L-seryl-[protein] + ATP = O-phospho-L-seryl-[protein] + ADP + H(+)</text>
        <dbReference type="Rhea" id="RHEA:17989"/>
        <dbReference type="Rhea" id="RHEA-COMP:9863"/>
        <dbReference type="Rhea" id="RHEA-COMP:11604"/>
        <dbReference type="ChEBI" id="CHEBI:15378"/>
        <dbReference type="ChEBI" id="CHEBI:29999"/>
        <dbReference type="ChEBI" id="CHEBI:30616"/>
        <dbReference type="ChEBI" id="CHEBI:83421"/>
        <dbReference type="ChEBI" id="CHEBI:456216"/>
        <dbReference type="EC" id="2.7.11.25"/>
    </reaction>
</comment>
<reference evidence="18 19" key="1">
    <citation type="journal article" date="2018" name="Mol. Plant">
        <title>The genome of Artemisia annua provides insight into the evolution of Asteraceae family and artemisinin biosynthesis.</title>
        <authorList>
            <person name="Shen Q."/>
            <person name="Zhang L."/>
            <person name="Liao Z."/>
            <person name="Wang S."/>
            <person name="Yan T."/>
            <person name="Shi P."/>
            <person name="Liu M."/>
            <person name="Fu X."/>
            <person name="Pan Q."/>
            <person name="Wang Y."/>
            <person name="Lv Z."/>
            <person name="Lu X."/>
            <person name="Zhang F."/>
            <person name="Jiang W."/>
            <person name="Ma Y."/>
            <person name="Chen M."/>
            <person name="Hao X."/>
            <person name="Li L."/>
            <person name="Tang Y."/>
            <person name="Lv G."/>
            <person name="Zhou Y."/>
            <person name="Sun X."/>
            <person name="Brodelius P.E."/>
            <person name="Rose J.K.C."/>
            <person name="Tang K."/>
        </authorList>
    </citation>
    <scope>NUCLEOTIDE SEQUENCE [LARGE SCALE GENOMIC DNA]</scope>
    <source>
        <strain evidence="19">cv. Huhao1</strain>
        <tissue evidence="18">Leaf</tissue>
    </source>
</reference>
<comment type="caution">
    <text evidence="18">The sequence shown here is derived from an EMBL/GenBank/DDBJ whole genome shotgun (WGS) entry which is preliminary data.</text>
</comment>
<dbReference type="Gene3D" id="1.10.510.10">
    <property type="entry name" value="Transferase(Phosphotransferase) domain 1"/>
    <property type="match status" value="1"/>
</dbReference>
<evidence type="ECO:0000256" key="10">
    <source>
        <dbReference type="ARBA" id="ARBA00022777"/>
    </source>
</evidence>
<name>A0A2U1PZQ4_ARTAN</name>
<dbReference type="EMBL" id="PKPP01000562">
    <property type="protein sequence ID" value="PWA91236.1"/>
    <property type="molecule type" value="Genomic_DNA"/>
</dbReference>
<evidence type="ECO:0000256" key="12">
    <source>
        <dbReference type="ARBA" id="ARBA00022989"/>
    </source>
</evidence>
<keyword evidence="18" id="KW-0560">Oxidoreductase</keyword>
<dbReference type="Pfam" id="PF00069">
    <property type="entry name" value="Pkinase"/>
    <property type="match status" value="1"/>
</dbReference>
<dbReference type="InterPro" id="IPR001611">
    <property type="entry name" value="Leu-rich_rpt"/>
</dbReference>
<evidence type="ECO:0000256" key="8">
    <source>
        <dbReference type="ARBA" id="ARBA00022737"/>
    </source>
</evidence>
<keyword evidence="19" id="KW-1185">Reference proteome</keyword>
<evidence type="ECO:0000259" key="17">
    <source>
        <dbReference type="PROSITE" id="PS50011"/>
    </source>
</evidence>
<dbReference type="GO" id="GO:0004709">
    <property type="term" value="F:MAP kinase kinase kinase activity"/>
    <property type="evidence" value="ECO:0007669"/>
    <property type="project" value="UniProtKB-EC"/>
</dbReference>
<dbReference type="PROSITE" id="PS00108">
    <property type="entry name" value="PROTEIN_KINASE_ST"/>
    <property type="match status" value="1"/>
</dbReference>
<evidence type="ECO:0000313" key="18">
    <source>
        <dbReference type="EMBL" id="PWA91236.1"/>
    </source>
</evidence>
<dbReference type="SMART" id="SM00220">
    <property type="entry name" value="S_TKc"/>
    <property type="match status" value="1"/>
</dbReference>
<dbReference type="SUPFAM" id="SSF56112">
    <property type="entry name" value="Protein kinase-like (PK-like)"/>
    <property type="match status" value="1"/>
</dbReference>
<dbReference type="Pfam" id="PF13855">
    <property type="entry name" value="LRR_8"/>
    <property type="match status" value="1"/>
</dbReference>
<evidence type="ECO:0000256" key="14">
    <source>
        <dbReference type="ARBA" id="ARBA00047559"/>
    </source>
</evidence>
<keyword evidence="12" id="KW-1133">Transmembrane helix</keyword>
<comment type="similarity">
    <text evidence="2">Belongs to the protein kinase superfamily. STE Ser/Thr protein kinase family. MAP kinase kinase kinase subfamily.</text>
</comment>
<organism evidence="18 19">
    <name type="scientific">Artemisia annua</name>
    <name type="common">Sweet wormwood</name>
    <dbReference type="NCBI Taxonomy" id="35608"/>
    <lineage>
        <taxon>Eukaryota</taxon>
        <taxon>Viridiplantae</taxon>
        <taxon>Streptophyta</taxon>
        <taxon>Embryophyta</taxon>
        <taxon>Tracheophyta</taxon>
        <taxon>Spermatophyta</taxon>
        <taxon>Magnoliopsida</taxon>
        <taxon>eudicotyledons</taxon>
        <taxon>Gunneridae</taxon>
        <taxon>Pentapetalae</taxon>
        <taxon>asterids</taxon>
        <taxon>campanulids</taxon>
        <taxon>Asterales</taxon>
        <taxon>Asteraceae</taxon>
        <taxon>Asteroideae</taxon>
        <taxon>Anthemideae</taxon>
        <taxon>Artemisiinae</taxon>
        <taxon>Artemisia</taxon>
    </lineage>
</organism>
<dbReference type="Gene3D" id="3.80.10.10">
    <property type="entry name" value="Ribonuclease Inhibitor"/>
    <property type="match status" value="2"/>
</dbReference>
<dbReference type="PROSITE" id="PS00107">
    <property type="entry name" value="PROTEIN_KINASE_ATP"/>
    <property type="match status" value="1"/>
</dbReference>
<dbReference type="PANTHER" id="PTHR48016:SF44">
    <property type="entry name" value="MITOGEN-ACTIVATED PROTEIN KINASE KINASE KINASE STE-STE11 FAMILY"/>
    <property type="match status" value="1"/>
</dbReference>
<evidence type="ECO:0000256" key="9">
    <source>
        <dbReference type="ARBA" id="ARBA00022741"/>
    </source>
</evidence>
<dbReference type="GO" id="GO:0016020">
    <property type="term" value="C:membrane"/>
    <property type="evidence" value="ECO:0007669"/>
    <property type="project" value="UniProtKB-SubCell"/>
</dbReference>
<sequence length="934" mass="106339">MSQNADESDLKEDYPSQLRDSLRCQILLNLVLQLPRLTVIPRTVFEHMPLLEVLDLSSTSIQSLPSSVSSLSSLKELLLRDCSFLIELPIEIGMLTKLKLLDIEGSEIMYIPKEIVELTDLEVLRLCLSQYAEYYIKAKNVNGGVKVPRMMISELKKLKEFCISVCQEAEWWEKEIKEIQDEICHLENLEFLKWYLPTDTTLKQFLDIQINRKPAYEKLSNFTFTIGQHAQLTSCLPRGLEKKFAEFEKCLKWINAEGNIYDISKIMTRAKALFLSRHWTIVNLSAFDISKLKYFLLAECNEMETLVKIDDLSEIVENNKKSGLESLEYLSIHYMEKLKSIWEGPIGKDSLSRLRILALHTCLELTTIFTPRIAQNLSCLAELTVEECPKVRSLIITPHSQHGPLFPSLERIFLIDLPELDHIFGGLIVLEKLEILMIYNCIKLRRLSEMELPRIQKIKGENKWWNSLNAYEPTWENFFEPLKEKSELIKQLLEATNSLQHFHDVVSHEAKDEKPLDGPGLGAQETKIEPFNFPLRKEEGRFHTLPGTEGEFDVRTSFRIKGTEGELDVIYRRLGLSGAEDFAISTVDWENRRSYSPIVGRVGSLPVSIKDYDGQLSLDFERKADLKDKTEINNGARVLEDGDDVENDKTGKRGIKGAGLQYTISPNGTFKGIVKNWQKGDLLGSGSFGTVYEGFDESGFLFAVKEVSLPDQGSQGKQSIFQLQQEISLLSQFHHENIVRYLGTDTDDGKLYIFLELVTKGSLAKLYQKYHLGDSQVSAYTRQILSGLNYLHERKVVHRDIKCANILVDTSGSVKLADFGLANALNDIKSCKGTPYWVAPEVVDNRAKKGYGLAADIWSLGCTVLEMLTRKIPYYHLEGMQALFRISRGEPPEIPNTLSAAAQDFILKCLQVNPNDRPTAAQLLEHPFLRNQHL</sequence>
<dbReference type="InterPro" id="IPR008271">
    <property type="entry name" value="Ser/Thr_kinase_AS"/>
</dbReference>
<dbReference type="EC" id="2.7.11.25" evidence="3"/>
<dbReference type="InterPro" id="IPR050538">
    <property type="entry name" value="MAP_kinase_kinase_kinase"/>
</dbReference>
<keyword evidence="7" id="KW-0812">Transmembrane</keyword>
<keyword evidence="4" id="KW-0723">Serine/threonine-protein kinase</keyword>
<dbReference type="AlphaFoldDB" id="A0A2U1PZQ4"/>
<dbReference type="GO" id="GO:0051213">
    <property type="term" value="F:dioxygenase activity"/>
    <property type="evidence" value="ECO:0007669"/>
    <property type="project" value="UniProtKB-KW"/>
</dbReference>
<evidence type="ECO:0000256" key="11">
    <source>
        <dbReference type="ARBA" id="ARBA00022840"/>
    </source>
</evidence>
<keyword evidence="13" id="KW-0472">Membrane</keyword>
<dbReference type="PANTHER" id="PTHR48016">
    <property type="entry name" value="MAP KINASE KINASE KINASE SSK2-RELATED-RELATED"/>
    <property type="match status" value="1"/>
</dbReference>
<evidence type="ECO:0000256" key="2">
    <source>
        <dbReference type="ARBA" id="ARBA00006529"/>
    </source>
</evidence>
<dbReference type="FunFam" id="1.10.510.10:FF:000359">
    <property type="entry name" value="Mitogen-activated protein kinase 1, putative, expressed"/>
    <property type="match status" value="1"/>
</dbReference>